<name>A0AAD7FH74_9AGAR</name>
<keyword evidence="1" id="KW-0175">Coiled coil</keyword>
<dbReference type="AlphaFoldDB" id="A0AAD7FH74"/>
<feature type="coiled-coil region" evidence="1">
    <location>
        <begin position="39"/>
        <end position="165"/>
    </location>
</feature>
<protein>
    <submittedName>
        <fullName evidence="3">Uncharacterized protein</fullName>
    </submittedName>
</protein>
<gene>
    <name evidence="3" type="ORF">FB45DRAFT_1097008</name>
</gene>
<accession>A0AAD7FH74</accession>
<dbReference type="Proteomes" id="UP001221142">
    <property type="component" value="Unassembled WGS sequence"/>
</dbReference>
<sequence length="320" mass="37147">MNSQRASLPQQPLRLSSKVDLETHVEYLEDRTSWLLNELKTSENQCRVLQEEKDRMQEERDRTRQLASDLVCDLAEKTKKNGELVAILRREHEEAQTEWKGVEERLQKELVEVKKRLEVVTQKQLTETRLHDEAREKSVLLEQSKARLREERDNARAELEQRTQDCRTLIEAYDKLQYGIQAIGFHVNIIAAQTQPEVLRARLGGLRGNPSGQEETSEIETHLVEQEQHTMRASSPFLVPTPLPTPLLQYCEPADMVIPKIESVDDLELQYPELQGGDVDETLGHITWNPLEQGQRRRRAEYEQPEPSAQRNTRRRHGPA</sequence>
<comment type="caution">
    <text evidence="3">The sequence shown here is derived from an EMBL/GenBank/DDBJ whole genome shotgun (WGS) entry which is preliminary data.</text>
</comment>
<keyword evidence="4" id="KW-1185">Reference proteome</keyword>
<proteinExistence type="predicted"/>
<organism evidence="3 4">
    <name type="scientific">Roridomyces roridus</name>
    <dbReference type="NCBI Taxonomy" id="1738132"/>
    <lineage>
        <taxon>Eukaryota</taxon>
        <taxon>Fungi</taxon>
        <taxon>Dikarya</taxon>
        <taxon>Basidiomycota</taxon>
        <taxon>Agaricomycotina</taxon>
        <taxon>Agaricomycetes</taxon>
        <taxon>Agaricomycetidae</taxon>
        <taxon>Agaricales</taxon>
        <taxon>Marasmiineae</taxon>
        <taxon>Mycenaceae</taxon>
        <taxon>Roridomyces</taxon>
    </lineage>
</organism>
<evidence type="ECO:0000313" key="4">
    <source>
        <dbReference type="Proteomes" id="UP001221142"/>
    </source>
</evidence>
<evidence type="ECO:0000313" key="3">
    <source>
        <dbReference type="EMBL" id="KAJ7618545.1"/>
    </source>
</evidence>
<reference evidence="3" key="1">
    <citation type="submission" date="2023-03" db="EMBL/GenBank/DDBJ databases">
        <title>Massive genome expansion in bonnet fungi (Mycena s.s.) driven by repeated elements and novel gene families across ecological guilds.</title>
        <authorList>
            <consortium name="Lawrence Berkeley National Laboratory"/>
            <person name="Harder C.B."/>
            <person name="Miyauchi S."/>
            <person name="Viragh M."/>
            <person name="Kuo A."/>
            <person name="Thoen E."/>
            <person name="Andreopoulos B."/>
            <person name="Lu D."/>
            <person name="Skrede I."/>
            <person name="Drula E."/>
            <person name="Henrissat B."/>
            <person name="Morin E."/>
            <person name="Kohler A."/>
            <person name="Barry K."/>
            <person name="LaButti K."/>
            <person name="Morin E."/>
            <person name="Salamov A."/>
            <person name="Lipzen A."/>
            <person name="Mereny Z."/>
            <person name="Hegedus B."/>
            <person name="Baldrian P."/>
            <person name="Stursova M."/>
            <person name="Weitz H."/>
            <person name="Taylor A."/>
            <person name="Grigoriev I.V."/>
            <person name="Nagy L.G."/>
            <person name="Martin F."/>
            <person name="Kauserud H."/>
        </authorList>
    </citation>
    <scope>NUCLEOTIDE SEQUENCE</scope>
    <source>
        <strain evidence="3">9284</strain>
    </source>
</reference>
<dbReference type="EMBL" id="JARKIF010000019">
    <property type="protein sequence ID" value="KAJ7618545.1"/>
    <property type="molecule type" value="Genomic_DNA"/>
</dbReference>
<evidence type="ECO:0000256" key="2">
    <source>
        <dbReference type="SAM" id="MobiDB-lite"/>
    </source>
</evidence>
<evidence type="ECO:0000256" key="1">
    <source>
        <dbReference type="SAM" id="Coils"/>
    </source>
</evidence>
<feature type="region of interest" description="Disordered" evidence="2">
    <location>
        <begin position="289"/>
        <end position="320"/>
    </location>
</feature>